<dbReference type="PROSITE" id="PS00183">
    <property type="entry name" value="UBC_1"/>
    <property type="match status" value="1"/>
</dbReference>
<keyword evidence="8" id="KW-0067">ATP-binding</keyword>
<dbReference type="PROSITE" id="PS50127">
    <property type="entry name" value="UBC_2"/>
    <property type="match status" value="1"/>
</dbReference>
<evidence type="ECO:0000256" key="6">
    <source>
        <dbReference type="ARBA" id="ARBA00042190"/>
    </source>
</evidence>
<evidence type="ECO:0000256" key="8">
    <source>
        <dbReference type="RuleBase" id="RU362109"/>
    </source>
</evidence>
<feature type="active site" description="Glycyl thioester intermediate" evidence="7">
    <location>
        <position position="221"/>
    </location>
</feature>
<organism evidence="11 12">
    <name type="scientific">Colletotrichum lupini</name>
    <dbReference type="NCBI Taxonomy" id="145971"/>
    <lineage>
        <taxon>Eukaryota</taxon>
        <taxon>Fungi</taxon>
        <taxon>Dikarya</taxon>
        <taxon>Ascomycota</taxon>
        <taxon>Pezizomycotina</taxon>
        <taxon>Sordariomycetes</taxon>
        <taxon>Hypocreomycetidae</taxon>
        <taxon>Glomerellales</taxon>
        <taxon>Glomerellaceae</taxon>
        <taxon>Colletotrichum</taxon>
        <taxon>Colletotrichum acutatum species complex</taxon>
    </lineage>
</organism>
<keyword evidence="8" id="KW-0547">Nucleotide-binding</keyword>
<evidence type="ECO:0000256" key="1">
    <source>
        <dbReference type="ARBA" id="ARBA00022679"/>
    </source>
</evidence>
<dbReference type="InterPro" id="IPR015368">
    <property type="entry name" value="UBA_C_fun"/>
</dbReference>
<evidence type="ECO:0000256" key="2">
    <source>
        <dbReference type="ARBA" id="ARBA00022786"/>
    </source>
</evidence>
<dbReference type="GeneID" id="73343622"/>
<feature type="domain" description="UBC core" evidence="10">
    <location>
        <begin position="134"/>
        <end position="283"/>
    </location>
</feature>
<dbReference type="Proteomes" id="UP000830671">
    <property type="component" value="Chromosome 5"/>
</dbReference>
<evidence type="ECO:0000256" key="7">
    <source>
        <dbReference type="PROSITE-ProRule" id="PRU10133"/>
    </source>
</evidence>
<dbReference type="Pfam" id="PF00179">
    <property type="entry name" value="UQ_con"/>
    <property type="match status" value="1"/>
</dbReference>
<dbReference type="SMART" id="SM00212">
    <property type="entry name" value="UBCc"/>
    <property type="match status" value="1"/>
</dbReference>
<evidence type="ECO:0000256" key="4">
    <source>
        <dbReference type="ARBA" id="ARBA00041569"/>
    </source>
</evidence>
<dbReference type="InterPro" id="IPR050113">
    <property type="entry name" value="Ub_conjugating_enzyme"/>
</dbReference>
<name>A0A9Q8SVU9_9PEZI</name>
<keyword evidence="1" id="KW-0808">Transferase</keyword>
<dbReference type="PANTHER" id="PTHR24067">
    <property type="entry name" value="UBIQUITIN-CONJUGATING ENZYME E2"/>
    <property type="match status" value="1"/>
</dbReference>
<evidence type="ECO:0000313" key="11">
    <source>
        <dbReference type="EMBL" id="UQC84138.1"/>
    </source>
</evidence>
<reference evidence="11" key="1">
    <citation type="journal article" date="2021" name="Mol. Plant Microbe Interact.">
        <title>Complete Genome Sequence of the Plant-Pathogenic Fungus Colletotrichum lupini.</title>
        <authorList>
            <person name="Baroncelli R."/>
            <person name="Pensec F."/>
            <person name="Da Lio D."/>
            <person name="Boufleur T."/>
            <person name="Vicente I."/>
            <person name="Sarrocco S."/>
            <person name="Picot A."/>
            <person name="Baraldi E."/>
            <person name="Sukno S."/>
            <person name="Thon M."/>
            <person name="Le Floch G."/>
        </authorList>
    </citation>
    <scope>NUCLEOTIDE SEQUENCE</scope>
    <source>
        <strain evidence="11">IMI 504893</strain>
    </source>
</reference>
<proteinExistence type="inferred from homology"/>
<dbReference type="AlphaFoldDB" id="A0A9Q8SVU9"/>
<dbReference type="InterPro" id="IPR023313">
    <property type="entry name" value="UBQ-conjugating_AS"/>
</dbReference>
<keyword evidence="2 8" id="KW-0833">Ubl conjugation pathway</keyword>
<dbReference type="Pfam" id="PF09288">
    <property type="entry name" value="UBA_3"/>
    <property type="match status" value="1"/>
</dbReference>
<dbReference type="RefSeq" id="XP_049145756.1">
    <property type="nucleotide sequence ID" value="XM_049288612.1"/>
</dbReference>
<gene>
    <name evidence="11" type="ORF">CLUP02_09634</name>
</gene>
<dbReference type="InterPro" id="IPR009060">
    <property type="entry name" value="UBA-like_sf"/>
</dbReference>
<keyword evidence="12" id="KW-1185">Reference proteome</keyword>
<feature type="compositionally biased region" description="Polar residues" evidence="9">
    <location>
        <begin position="96"/>
        <end position="105"/>
    </location>
</feature>
<dbReference type="Gene3D" id="3.10.110.10">
    <property type="entry name" value="Ubiquitin Conjugating Enzyme"/>
    <property type="match status" value="1"/>
</dbReference>
<feature type="region of interest" description="Disordered" evidence="9">
    <location>
        <begin position="91"/>
        <end position="130"/>
    </location>
</feature>
<protein>
    <recommendedName>
        <fullName evidence="3">Ubiquitin-conjugating enzyme E2 2</fullName>
    </recommendedName>
    <alternativeName>
        <fullName evidence="5">E2 ubiquitin-conjugating enzyme 2</fullName>
    </alternativeName>
    <alternativeName>
        <fullName evidence="6">Ubiquitin carrier protein UBC2</fullName>
    </alternativeName>
    <alternativeName>
        <fullName evidence="4">Ubiquitin-protein ligase UBC2</fullName>
    </alternativeName>
</protein>
<dbReference type="EMBL" id="CP019477">
    <property type="protein sequence ID" value="UQC84138.1"/>
    <property type="molecule type" value="Genomic_DNA"/>
</dbReference>
<dbReference type="InterPro" id="IPR000608">
    <property type="entry name" value="UBC"/>
</dbReference>
<evidence type="ECO:0000313" key="12">
    <source>
        <dbReference type="Proteomes" id="UP000830671"/>
    </source>
</evidence>
<dbReference type="CDD" id="cd23800">
    <property type="entry name" value="UBCc_UBE2K"/>
    <property type="match status" value="1"/>
</dbReference>
<feature type="region of interest" description="Disordered" evidence="9">
    <location>
        <begin position="52"/>
        <end position="71"/>
    </location>
</feature>
<dbReference type="GO" id="GO:0005524">
    <property type="term" value="F:ATP binding"/>
    <property type="evidence" value="ECO:0007669"/>
    <property type="project" value="UniProtKB-UniRule"/>
</dbReference>
<evidence type="ECO:0000256" key="5">
    <source>
        <dbReference type="ARBA" id="ARBA00042179"/>
    </source>
</evidence>
<comment type="similarity">
    <text evidence="8">Belongs to the ubiquitin-conjugating enzyme family.</text>
</comment>
<feature type="compositionally biased region" description="Polar residues" evidence="9">
    <location>
        <begin position="119"/>
        <end position="130"/>
    </location>
</feature>
<accession>A0A9Q8SVU9</accession>
<evidence type="ECO:0000259" key="10">
    <source>
        <dbReference type="PROSITE" id="PS50127"/>
    </source>
</evidence>
<evidence type="ECO:0000256" key="3">
    <source>
        <dbReference type="ARBA" id="ARBA00039884"/>
    </source>
</evidence>
<dbReference type="GO" id="GO:0016740">
    <property type="term" value="F:transferase activity"/>
    <property type="evidence" value="ECO:0007669"/>
    <property type="project" value="UniProtKB-KW"/>
</dbReference>
<dbReference type="KEGG" id="clup:CLUP02_09634"/>
<evidence type="ECO:0000256" key="9">
    <source>
        <dbReference type="SAM" id="MobiDB-lite"/>
    </source>
</evidence>
<dbReference type="SUPFAM" id="SSF46934">
    <property type="entry name" value="UBA-like"/>
    <property type="match status" value="1"/>
</dbReference>
<dbReference type="SUPFAM" id="SSF54495">
    <property type="entry name" value="UBC-like"/>
    <property type="match status" value="1"/>
</dbReference>
<dbReference type="InterPro" id="IPR016135">
    <property type="entry name" value="UBQ-conjugating_enzyme/RWD"/>
</dbReference>
<sequence>MDTTFFVCSKLFICFDYLGSSSGPHSSLEADGPDNPRALRCCSGLARTLPASSVAEGGRGTSTGSPSPLRRGKLRLKVGFRHRTVFCQHHHHQRQHNLASLSSRETPTPPTLLLRNTHRQPPSNPQRICNMSTPKERRITKELHDIRNDKDNSGVFAQPLDEANLLHLKGSFPAPPDTPYAGGLYEVDIKIPDSYPFKSPTIKFITKIWHPNVSSQTGAICLDTLGSGWSPVQTIKTALLSLRMLLEFPNPKDPQDAEVAKMMLENPEGFAKKAHEWAVKHAGAPSKDFDTTKYKQVASEVKQDDANRYAGYNKDLIDRFVGMGFELDAVVEAFTFIGIDRNGGMDYELEEAYLGDITAHLLGRRPPGYHLIRSEAIGVQSHEHGKS</sequence>